<feature type="transmembrane region" description="Helical" evidence="7">
    <location>
        <begin position="288"/>
        <end position="312"/>
    </location>
</feature>
<dbReference type="GO" id="GO:0015385">
    <property type="term" value="F:sodium:proton antiporter activity"/>
    <property type="evidence" value="ECO:0007669"/>
    <property type="project" value="UniProtKB-UniRule"/>
</dbReference>
<comment type="catalytic activity">
    <reaction evidence="7">
        <text>Na(+)(in) + 2 H(+)(out) = Na(+)(out) + 2 H(+)(in)</text>
        <dbReference type="Rhea" id="RHEA:29251"/>
        <dbReference type="ChEBI" id="CHEBI:15378"/>
        <dbReference type="ChEBI" id="CHEBI:29101"/>
    </reaction>
</comment>
<evidence type="ECO:0000256" key="6">
    <source>
        <dbReference type="ARBA" id="ARBA00023136"/>
    </source>
</evidence>
<accession>A0A076FCV4</accession>
<feature type="transmembrane region" description="Helical" evidence="7">
    <location>
        <begin position="328"/>
        <end position="350"/>
    </location>
</feature>
<proteinExistence type="inferred from homology"/>
<keyword evidence="7" id="KW-0813">Transport</keyword>
<evidence type="ECO:0000256" key="1">
    <source>
        <dbReference type="ARBA" id="ARBA00004429"/>
    </source>
</evidence>
<sequence length="395" mass="43246">MHLILNFVKHESFAGVLLIIATILALIAQNGGMSSFYTEILRAEFTIGFQDGYALSKPLILWVNDGLMAIFFFVVGLELKREIVQGELSKPSQVALPIIGALGGVIAPAVIFWFFNHADDFAIRGWAIPTATDIAFALGVLLLLGKKVPSSLKIFLLTLAIIDDLCAIVIIAIFYTTQLSMISFAIAGACIAVLAVFNHYGVSKKSFYILVTIILWVSVLKSGVHATIAGVVAAFFIPMKDKSGKNLLEELEHDWHGITSYFILPVFAFVNAGVPLHGVYFEQLLNSVGLGIFFGLFIGKQVGVFIFSYLFIKFGFAKLPEGSSWTQFYGVCILTGIGFTMSLFVDSLAYHDSNAFYHADKLAILLASFTAGVLGFIYLFVFAKIKNRKETQIQG</sequence>
<evidence type="ECO:0000313" key="8">
    <source>
        <dbReference type="EMBL" id="AII15458.1"/>
    </source>
</evidence>
<feature type="transmembrane region" description="Helical" evidence="7">
    <location>
        <begin position="94"/>
        <end position="115"/>
    </location>
</feature>
<feature type="transmembrane region" description="Helical" evidence="7">
    <location>
        <begin position="59"/>
        <end position="79"/>
    </location>
</feature>
<dbReference type="PANTHER" id="PTHR30341">
    <property type="entry name" value="SODIUM ION/PROTON ANTIPORTER NHAA-RELATED"/>
    <property type="match status" value="1"/>
</dbReference>
<keyword evidence="6 7" id="KW-0472">Membrane</keyword>
<dbReference type="HAMAP" id="MF_01844">
    <property type="entry name" value="NhaA"/>
    <property type="match status" value="1"/>
</dbReference>
<dbReference type="NCBIfam" id="TIGR00773">
    <property type="entry name" value="NhaA"/>
    <property type="match status" value="1"/>
</dbReference>
<keyword evidence="3" id="KW-0997">Cell inner membrane</keyword>
<keyword evidence="4 7" id="KW-0812">Transmembrane</keyword>
<dbReference type="KEGG" id="caj:CIG1485E_1642"/>
<dbReference type="EMBL" id="CP009043">
    <property type="protein sequence ID" value="AII15458.1"/>
    <property type="molecule type" value="Genomic_DNA"/>
</dbReference>
<evidence type="ECO:0000256" key="3">
    <source>
        <dbReference type="ARBA" id="ARBA00022519"/>
    </source>
</evidence>
<gene>
    <name evidence="8" type="primary">nhaA2</name>
    <name evidence="7" type="synonym">nhaA</name>
    <name evidence="8" type="ORF">CIG1485E_1642</name>
</gene>
<keyword evidence="2 7" id="KW-1003">Cell membrane</keyword>
<evidence type="ECO:0000256" key="2">
    <source>
        <dbReference type="ARBA" id="ARBA00022475"/>
    </source>
</evidence>
<name>A0A076FCV4_9BACT</name>
<evidence type="ECO:0000313" key="9">
    <source>
        <dbReference type="Proteomes" id="UP000028486"/>
    </source>
</evidence>
<feature type="transmembrane region" description="Helical" evidence="7">
    <location>
        <begin position="207"/>
        <end position="238"/>
    </location>
</feature>
<keyword evidence="9" id="KW-1185">Reference proteome</keyword>
<comment type="similarity">
    <text evidence="7">Belongs to the NhaA Na(+)/H(+) (TC 2.A.33) antiporter family.</text>
</comment>
<dbReference type="HOGENOM" id="CLU_015803_1_0_7"/>
<organism evidence="8 9">
    <name type="scientific">Campylobacter iguaniorum</name>
    <dbReference type="NCBI Taxonomy" id="1244531"/>
    <lineage>
        <taxon>Bacteria</taxon>
        <taxon>Pseudomonadati</taxon>
        <taxon>Campylobacterota</taxon>
        <taxon>Epsilonproteobacteria</taxon>
        <taxon>Campylobacterales</taxon>
        <taxon>Campylobacteraceae</taxon>
        <taxon>Campylobacter</taxon>
    </lineage>
</organism>
<feature type="transmembrane region" description="Helical" evidence="7">
    <location>
        <begin position="181"/>
        <end position="200"/>
    </location>
</feature>
<feature type="transmembrane region" description="Helical" evidence="7">
    <location>
        <begin position="121"/>
        <end position="144"/>
    </location>
</feature>
<dbReference type="STRING" id="1244531.CIG2463D_1840"/>
<evidence type="ECO:0000256" key="4">
    <source>
        <dbReference type="ARBA" id="ARBA00022692"/>
    </source>
</evidence>
<dbReference type="Pfam" id="PF06965">
    <property type="entry name" value="Na_H_antiport_1"/>
    <property type="match status" value="1"/>
</dbReference>
<keyword evidence="7" id="KW-0915">Sodium</keyword>
<evidence type="ECO:0000256" key="5">
    <source>
        <dbReference type="ARBA" id="ARBA00022989"/>
    </source>
</evidence>
<comment type="subcellular location">
    <subcellularLocation>
        <location evidence="1">Cell inner membrane</location>
        <topology evidence="1">Multi-pass membrane protein</topology>
    </subcellularLocation>
    <subcellularLocation>
        <location evidence="7">Cell membrane</location>
        <topology evidence="7">Multi-pass membrane protein</topology>
    </subcellularLocation>
</comment>
<dbReference type="OrthoDB" id="9808135at2"/>
<dbReference type="NCBIfam" id="NF007112">
    <property type="entry name" value="PRK09561.1"/>
    <property type="match status" value="1"/>
</dbReference>
<dbReference type="Gene3D" id="1.20.1530.10">
    <property type="entry name" value="Na+/H+ antiporter like domain"/>
    <property type="match status" value="1"/>
</dbReference>
<dbReference type="RefSeq" id="WP_038455343.1">
    <property type="nucleotide sequence ID" value="NZ_CP009043.1"/>
</dbReference>
<dbReference type="GO" id="GO:0006885">
    <property type="term" value="P:regulation of pH"/>
    <property type="evidence" value="ECO:0007669"/>
    <property type="project" value="UniProtKB-UniRule"/>
</dbReference>
<feature type="transmembrane region" description="Helical" evidence="7">
    <location>
        <begin position="362"/>
        <end position="383"/>
    </location>
</feature>
<dbReference type="Proteomes" id="UP000028486">
    <property type="component" value="Chromosome"/>
</dbReference>
<keyword evidence="7" id="KW-0406">Ion transport</keyword>
<feature type="transmembrane region" description="Helical" evidence="7">
    <location>
        <begin position="12"/>
        <end position="29"/>
    </location>
</feature>
<feature type="transmembrane region" description="Helical" evidence="7">
    <location>
        <begin position="258"/>
        <end position="281"/>
    </location>
</feature>
<dbReference type="PANTHER" id="PTHR30341:SF0">
    <property type="entry name" value="NA(+)_H(+) ANTIPORTER NHAA"/>
    <property type="match status" value="1"/>
</dbReference>
<dbReference type="AlphaFoldDB" id="A0A076FCV4"/>
<evidence type="ECO:0000256" key="7">
    <source>
        <dbReference type="HAMAP-Rule" id="MF_01844"/>
    </source>
</evidence>
<dbReference type="eggNOG" id="COG3004">
    <property type="taxonomic scope" value="Bacteria"/>
</dbReference>
<dbReference type="NCBIfam" id="NF007111">
    <property type="entry name" value="PRK09560.1"/>
    <property type="match status" value="1"/>
</dbReference>
<dbReference type="GO" id="GO:0005886">
    <property type="term" value="C:plasma membrane"/>
    <property type="evidence" value="ECO:0007669"/>
    <property type="project" value="UniProtKB-SubCell"/>
</dbReference>
<feature type="transmembrane region" description="Helical" evidence="7">
    <location>
        <begin position="156"/>
        <end position="175"/>
    </location>
</feature>
<dbReference type="InterPro" id="IPR004670">
    <property type="entry name" value="NhaA"/>
</dbReference>
<reference evidence="9" key="1">
    <citation type="journal article" date="2014" name="Genome Announc.">
        <title>Complete Genome Sequence of Campylobacter iguaniorum Strain 1485ET, Isolated from a Bearded Dragon (Pogona vitticeps).</title>
        <authorList>
            <person name="Gilbert M.J."/>
            <person name="Miller W.G."/>
            <person name="Yee E."/>
            <person name="Kik M."/>
            <person name="Wagenaar J.A."/>
            <person name="Duim B."/>
        </authorList>
    </citation>
    <scope>NUCLEOTIDE SEQUENCE [LARGE SCALE GENOMIC DNA]</scope>
    <source>
        <strain evidence="9">1485E</strain>
    </source>
</reference>
<keyword evidence="7" id="KW-0739">Sodium transport</keyword>
<keyword evidence="7" id="KW-0050">Antiport</keyword>
<comment type="function">
    <text evidence="7">Na(+)/H(+) antiporter that extrudes sodium in exchange for external protons.</text>
</comment>
<dbReference type="InterPro" id="IPR023171">
    <property type="entry name" value="Na/H_antiporter_dom_sf"/>
</dbReference>
<protein>
    <recommendedName>
        <fullName evidence="7">Na(+)/H(+) antiporter NhaA</fullName>
    </recommendedName>
    <alternativeName>
        <fullName evidence="7">Sodium/proton antiporter NhaA</fullName>
    </alternativeName>
</protein>
<keyword evidence="5 7" id="KW-1133">Transmembrane helix</keyword>